<keyword evidence="2" id="KW-0238">DNA-binding</keyword>
<name>A0A1Z3CF00_FUSNP</name>
<evidence type="ECO:0000313" key="3">
    <source>
        <dbReference type="EMBL" id="PHI17800.1"/>
    </source>
</evidence>
<accession>A0A1Z3CF00</accession>
<dbReference type="Pfam" id="PF04014">
    <property type="entry name" value="MazE_antitoxin"/>
    <property type="match status" value="1"/>
</dbReference>
<dbReference type="InterPro" id="IPR037914">
    <property type="entry name" value="SpoVT-AbrB_sf"/>
</dbReference>
<evidence type="ECO:0000259" key="1">
    <source>
        <dbReference type="SMART" id="SM00966"/>
    </source>
</evidence>
<dbReference type="EMBL" id="CP021934">
    <property type="protein sequence ID" value="ASC02174.1"/>
    <property type="molecule type" value="Genomic_DNA"/>
</dbReference>
<gene>
    <name evidence="2" type="ORF">CBG50_01935</name>
    <name evidence="3" type="ORF">CBG56_02275</name>
</gene>
<keyword evidence="4" id="KW-1185">Reference proteome</keyword>
<dbReference type="Gene3D" id="2.10.260.10">
    <property type="match status" value="1"/>
</dbReference>
<dbReference type="Proteomes" id="UP000224507">
    <property type="component" value="Unassembled WGS sequence"/>
</dbReference>
<feature type="domain" description="SpoVT-AbrB" evidence="1">
    <location>
        <begin position="8"/>
        <end position="53"/>
    </location>
</feature>
<evidence type="ECO:0000313" key="2">
    <source>
        <dbReference type="EMBL" id="ASC02174.1"/>
    </source>
</evidence>
<dbReference type="PANTHER" id="PTHR40516:SF1">
    <property type="entry name" value="ANTITOXIN CHPS-RELATED"/>
    <property type="match status" value="1"/>
</dbReference>
<dbReference type="AlphaFoldDB" id="A0A1Z3CF00"/>
<dbReference type="InterPro" id="IPR039052">
    <property type="entry name" value="Antitox_PemI-like"/>
</dbReference>
<dbReference type="Proteomes" id="UP000196759">
    <property type="component" value="Chromosome"/>
</dbReference>
<dbReference type="SMART" id="SM00966">
    <property type="entry name" value="SpoVT_AbrB"/>
    <property type="match status" value="1"/>
</dbReference>
<dbReference type="SUPFAM" id="SSF89447">
    <property type="entry name" value="AbrB/MazE/MraZ-like"/>
    <property type="match status" value="1"/>
</dbReference>
<sequence>MTLLSTISKWGNGQGIRLPKTLLELLKWENNDKLEIIVENENIRIKKIDSPKKRKNIKELFANYEKEYQTQEIDWGEAEGKEIW</sequence>
<reference evidence="3 5" key="2">
    <citation type="submission" date="2017-06" db="EMBL/GenBank/DDBJ databases">
        <title>Draft genome sequence of Fusobacterium nucleatum subsp. polymorphum KCOM 1274 (=ChDC F309).</title>
        <authorList>
            <person name="Kook J.-K."/>
            <person name="Park S.-N."/>
            <person name="Lim Y.K."/>
            <person name="Roh H."/>
        </authorList>
    </citation>
    <scope>NUCLEOTIDE SEQUENCE [LARGE SCALE GENOMIC DNA]</scope>
    <source>
        <strain evidence="3">KCOM 1274</strain>
        <strain evidence="5">KCOM 1274 (ChDC F309)</strain>
    </source>
</reference>
<evidence type="ECO:0000313" key="5">
    <source>
        <dbReference type="Proteomes" id="UP000224507"/>
    </source>
</evidence>
<dbReference type="GO" id="GO:0097351">
    <property type="term" value="F:toxin sequestering activity"/>
    <property type="evidence" value="ECO:0007669"/>
    <property type="project" value="InterPro"/>
</dbReference>
<dbReference type="GO" id="GO:0003677">
    <property type="term" value="F:DNA binding"/>
    <property type="evidence" value="ECO:0007669"/>
    <property type="project" value="UniProtKB-KW"/>
</dbReference>
<protein>
    <submittedName>
        <fullName evidence="2">AbrB/MazE/SpoVT family DNA-binding domain-containing protein</fullName>
    </submittedName>
</protein>
<dbReference type="InterPro" id="IPR007159">
    <property type="entry name" value="SpoVT-AbrB_dom"/>
</dbReference>
<reference evidence="2 4" key="1">
    <citation type="submission" date="2017-06" db="EMBL/GenBank/DDBJ databases">
        <title>Draft genome sequence of Fusobacterium nucleatum subsp. polymorphum KCOM 1260 (=ChDC F218).</title>
        <authorList>
            <person name="Kook J.-K."/>
            <person name="Park S.-N."/>
            <person name="Lim Y.K."/>
            <person name="Roh H."/>
        </authorList>
    </citation>
    <scope>NUCLEOTIDE SEQUENCE [LARGE SCALE GENOMIC DNA]</scope>
    <source>
        <strain evidence="2">KCOM 1260</strain>
        <strain evidence="4">KCOM 1260 (ChDC F218)</strain>
    </source>
</reference>
<dbReference type="EMBL" id="NIRO01000001">
    <property type="protein sequence ID" value="PHI17800.1"/>
    <property type="molecule type" value="Genomic_DNA"/>
</dbReference>
<evidence type="ECO:0000313" key="4">
    <source>
        <dbReference type="Proteomes" id="UP000196759"/>
    </source>
</evidence>
<dbReference type="RefSeq" id="WP_088336753.1">
    <property type="nucleotide sequence ID" value="NZ_CP021934.1"/>
</dbReference>
<dbReference type="PANTHER" id="PTHR40516">
    <property type="entry name" value="ANTITOXIN CHPS-RELATED"/>
    <property type="match status" value="1"/>
</dbReference>
<proteinExistence type="predicted"/>
<organism evidence="2 4">
    <name type="scientific">Fusobacterium nucleatum subsp. polymorphum</name>
    <name type="common">Fusobacterium polymorphum</name>
    <dbReference type="NCBI Taxonomy" id="76857"/>
    <lineage>
        <taxon>Bacteria</taxon>
        <taxon>Fusobacteriati</taxon>
        <taxon>Fusobacteriota</taxon>
        <taxon>Fusobacteriia</taxon>
        <taxon>Fusobacteriales</taxon>
        <taxon>Fusobacteriaceae</taxon>
        <taxon>Fusobacterium</taxon>
    </lineage>
</organism>